<dbReference type="Proteomes" id="UP000266313">
    <property type="component" value="Chromosome"/>
</dbReference>
<dbReference type="PANTHER" id="PTHR11002:SF76">
    <property type="entry name" value="CARBONIC ANHYDRASE"/>
    <property type="match status" value="1"/>
</dbReference>
<dbReference type="GO" id="GO:0008270">
    <property type="term" value="F:zinc ion binding"/>
    <property type="evidence" value="ECO:0007669"/>
    <property type="project" value="UniProtKB-UniRule"/>
</dbReference>
<evidence type="ECO:0000256" key="2">
    <source>
        <dbReference type="ARBA" id="ARBA00022723"/>
    </source>
</evidence>
<accession>A0A286P363</accession>
<reference evidence="8 9" key="1">
    <citation type="submission" date="2016-12" db="EMBL/GenBank/DDBJ databases">
        <title>Genome sequencing of Methylocaldum marinum.</title>
        <authorList>
            <person name="Takeuchi M."/>
            <person name="Kamagata Y."/>
            <person name="Hiraoka S."/>
            <person name="Oshima K."/>
            <person name="Hattori M."/>
            <person name="Iwasaki W."/>
        </authorList>
    </citation>
    <scope>NUCLEOTIDE SEQUENCE [LARGE SCALE GENOMIC DNA]</scope>
    <source>
        <strain evidence="8 9">S8</strain>
    </source>
</reference>
<protein>
    <recommendedName>
        <fullName evidence="7">Carbonic anhydrase</fullName>
        <ecNumber evidence="7">4.2.1.1</ecNumber>
    </recommendedName>
    <alternativeName>
        <fullName evidence="7">Carbonate dehydratase</fullName>
    </alternativeName>
</protein>
<dbReference type="PANTHER" id="PTHR11002">
    <property type="entry name" value="CARBONIC ANHYDRASE"/>
    <property type="match status" value="1"/>
</dbReference>
<feature type="binding site" evidence="6">
    <location>
        <position position="44"/>
    </location>
    <ligand>
        <name>Zn(2+)</name>
        <dbReference type="ChEBI" id="CHEBI:29105"/>
    </ligand>
</feature>
<dbReference type="EC" id="4.2.1.1" evidence="7"/>
<comment type="cofactor">
    <cofactor evidence="6">
        <name>Zn(2+)</name>
        <dbReference type="ChEBI" id="CHEBI:29105"/>
    </cofactor>
    <text evidence="6">Binds 1 zinc ion per subunit.</text>
</comment>
<evidence type="ECO:0000256" key="6">
    <source>
        <dbReference type="PIRSR" id="PIRSR601765-1"/>
    </source>
</evidence>
<feature type="binding site" evidence="6">
    <location>
        <position position="98"/>
    </location>
    <ligand>
        <name>Zn(2+)</name>
        <dbReference type="ChEBI" id="CHEBI:29105"/>
    </ligand>
</feature>
<comment type="catalytic activity">
    <reaction evidence="5 7">
        <text>hydrogencarbonate + H(+) = CO2 + H2O</text>
        <dbReference type="Rhea" id="RHEA:10748"/>
        <dbReference type="ChEBI" id="CHEBI:15377"/>
        <dbReference type="ChEBI" id="CHEBI:15378"/>
        <dbReference type="ChEBI" id="CHEBI:16526"/>
        <dbReference type="ChEBI" id="CHEBI:17544"/>
        <dbReference type="EC" id="4.2.1.1"/>
    </reaction>
</comment>
<keyword evidence="3 6" id="KW-0862">Zinc</keyword>
<dbReference type="AlphaFoldDB" id="A0A286P363"/>
<dbReference type="InterPro" id="IPR001765">
    <property type="entry name" value="Carbonic_anhydrase"/>
</dbReference>
<evidence type="ECO:0000256" key="5">
    <source>
        <dbReference type="ARBA" id="ARBA00048348"/>
    </source>
</evidence>
<dbReference type="SUPFAM" id="SSF53056">
    <property type="entry name" value="beta-carbonic anhydrase, cab"/>
    <property type="match status" value="1"/>
</dbReference>
<dbReference type="SMART" id="SM00947">
    <property type="entry name" value="Pro_CA"/>
    <property type="match status" value="1"/>
</dbReference>
<name>A0A286P363_9GAMM</name>
<dbReference type="KEGG" id="mmai:sS8_0116"/>
<dbReference type="FunFam" id="3.40.1050.10:FF:000001">
    <property type="entry name" value="Carbonic anhydrase"/>
    <property type="match status" value="1"/>
</dbReference>
<evidence type="ECO:0000256" key="7">
    <source>
        <dbReference type="RuleBase" id="RU003956"/>
    </source>
</evidence>
<dbReference type="CDD" id="cd00883">
    <property type="entry name" value="beta_CA_cladeA"/>
    <property type="match status" value="1"/>
</dbReference>
<keyword evidence="2 6" id="KW-0479">Metal-binding</keyword>
<comment type="function">
    <text evidence="7">Reversible hydration of carbon dioxide.</text>
</comment>
<gene>
    <name evidence="8" type="ORF">sS8_0116</name>
</gene>
<comment type="similarity">
    <text evidence="1 7">Belongs to the beta-class carbonic anhydrase family.</text>
</comment>
<dbReference type="InterPro" id="IPR036874">
    <property type="entry name" value="Carbonic_anhydrase_sf"/>
</dbReference>
<dbReference type="Pfam" id="PF00484">
    <property type="entry name" value="Pro_CA"/>
    <property type="match status" value="1"/>
</dbReference>
<keyword evidence="9" id="KW-1185">Reference proteome</keyword>
<dbReference type="InterPro" id="IPR015892">
    <property type="entry name" value="Carbonic_anhydrase_CS"/>
</dbReference>
<evidence type="ECO:0000256" key="3">
    <source>
        <dbReference type="ARBA" id="ARBA00022833"/>
    </source>
</evidence>
<evidence type="ECO:0000313" key="9">
    <source>
        <dbReference type="Proteomes" id="UP000266313"/>
    </source>
</evidence>
<dbReference type="GO" id="GO:0015976">
    <property type="term" value="P:carbon utilization"/>
    <property type="evidence" value="ECO:0007669"/>
    <property type="project" value="InterPro"/>
</dbReference>
<evidence type="ECO:0000256" key="1">
    <source>
        <dbReference type="ARBA" id="ARBA00006217"/>
    </source>
</evidence>
<feature type="binding site" evidence="6">
    <location>
        <position position="101"/>
    </location>
    <ligand>
        <name>Zn(2+)</name>
        <dbReference type="ChEBI" id="CHEBI:29105"/>
    </ligand>
</feature>
<proteinExistence type="inferred from homology"/>
<organism evidence="8 9">
    <name type="scientific">Methylocaldum marinum</name>
    <dbReference type="NCBI Taxonomy" id="1432792"/>
    <lineage>
        <taxon>Bacteria</taxon>
        <taxon>Pseudomonadati</taxon>
        <taxon>Pseudomonadota</taxon>
        <taxon>Gammaproteobacteria</taxon>
        <taxon>Methylococcales</taxon>
        <taxon>Methylococcaceae</taxon>
        <taxon>Methylocaldum</taxon>
    </lineage>
</organism>
<dbReference type="EMBL" id="AP017928">
    <property type="protein sequence ID" value="BBA32085.1"/>
    <property type="molecule type" value="Genomic_DNA"/>
</dbReference>
<dbReference type="PROSITE" id="PS00705">
    <property type="entry name" value="PROK_CO2_ANHYDRASE_2"/>
    <property type="match status" value="1"/>
</dbReference>
<dbReference type="PROSITE" id="PS00704">
    <property type="entry name" value="PROK_CO2_ANHYDRASE_1"/>
    <property type="match status" value="1"/>
</dbReference>
<keyword evidence="4 7" id="KW-0456">Lyase</keyword>
<sequence>MRPFEKLLLENKAWAEEKTIRETDYFSRLAGAQTPDFLWIGCSDSRVPAEIIVNAQPGEIFVHRNIANQVITTDFNSLSVIQYAVDVLKVSHVIVCGHYNCGGIRAALSPQRSELLIVNKWLMHIKDVYRLHQAEINALETDEERAERLVELNVIEQVQTLAHLSVIQHSWKRYQRPVLHGCVYGLNDGIIKELIRLPPETLIHPIYQYADLPET</sequence>
<evidence type="ECO:0000313" key="8">
    <source>
        <dbReference type="EMBL" id="BBA32085.1"/>
    </source>
</evidence>
<feature type="binding site" evidence="6">
    <location>
        <position position="42"/>
    </location>
    <ligand>
        <name>Zn(2+)</name>
        <dbReference type="ChEBI" id="CHEBI:29105"/>
    </ligand>
</feature>
<dbReference type="Gene3D" id="3.40.1050.10">
    <property type="entry name" value="Carbonic anhydrase"/>
    <property type="match status" value="1"/>
</dbReference>
<evidence type="ECO:0000256" key="4">
    <source>
        <dbReference type="ARBA" id="ARBA00023239"/>
    </source>
</evidence>
<dbReference type="RefSeq" id="WP_119627941.1">
    <property type="nucleotide sequence ID" value="NZ_AP017928.1"/>
</dbReference>
<dbReference type="GO" id="GO:0004089">
    <property type="term" value="F:carbonate dehydratase activity"/>
    <property type="evidence" value="ECO:0007669"/>
    <property type="project" value="UniProtKB-UniRule"/>
</dbReference>
<dbReference type="OrthoDB" id="9797527at2"/>